<proteinExistence type="predicted"/>
<evidence type="ECO:0000313" key="3">
    <source>
        <dbReference type="EMBL" id="PWJ27850.1"/>
    </source>
</evidence>
<dbReference type="InterPro" id="IPR025736">
    <property type="entry name" value="PucR_C-HTH_dom"/>
</dbReference>
<comment type="caution">
    <text evidence="3">The sequence shown here is derived from an EMBL/GenBank/DDBJ whole genome shotgun (WGS) entry which is preliminary data.</text>
</comment>
<organism evidence="3 4">
    <name type="scientific">Faecalicatena orotica</name>
    <dbReference type="NCBI Taxonomy" id="1544"/>
    <lineage>
        <taxon>Bacteria</taxon>
        <taxon>Bacillati</taxon>
        <taxon>Bacillota</taxon>
        <taxon>Clostridia</taxon>
        <taxon>Lachnospirales</taxon>
        <taxon>Lachnospiraceae</taxon>
        <taxon>Faecalicatena</taxon>
    </lineage>
</organism>
<dbReference type="Pfam" id="PF13556">
    <property type="entry name" value="HTH_30"/>
    <property type="match status" value="1"/>
</dbReference>
<dbReference type="InterPro" id="IPR051448">
    <property type="entry name" value="CdaR-like_regulators"/>
</dbReference>
<dbReference type="EMBL" id="QGDL01000010">
    <property type="protein sequence ID" value="PWJ27850.1"/>
    <property type="molecule type" value="Genomic_DNA"/>
</dbReference>
<dbReference type="OrthoDB" id="143422at2"/>
<dbReference type="PANTHER" id="PTHR33744:SF1">
    <property type="entry name" value="DNA-BINDING TRANSCRIPTIONAL ACTIVATOR ADER"/>
    <property type="match status" value="1"/>
</dbReference>
<feature type="domain" description="Purine catabolism PurC-like" evidence="1">
    <location>
        <begin position="8"/>
        <end position="125"/>
    </location>
</feature>
<dbReference type="Proteomes" id="UP000245845">
    <property type="component" value="Unassembled WGS sequence"/>
</dbReference>
<dbReference type="AlphaFoldDB" id="A0A2Y9BHE7"/>
<reference evidence="3 4" key="1">
    <citation type="submission" date="2018-05" db="EMBL/GenBank/DDBJ databases">
        <title>The Hungate 1000. A catalogue of reference genomes from the rumen microbiome.</title>
        <authorList>
            <person name="Kelly W."/>
        </authorList>
    </citation>
    <scope>NUCLEOTIDE SEQUENCE [LARGE SCALE GENOMIC DNA]</scope>
    <source>
        <strain evidence="3 4">NLAE-zl-C242</strain>
    </source>
</reference>
<dbReference type="PANTHER" id="PTHR33744">
    <property type="entry name" value="CARBOHYDRATE DIACID REGULATOR"/>
    <property type="match status" value="1"/>
</dbReference>
<evidence type="ECO:0000259" key="2">
    <source>
        <dbReference type="Pfam" id="PF13556"/>
    </source>
</evidence>
<accession>A0A2Y9BHE7</accession>
<name>A0A2Y9BHE7_9FIRM</name>
<dbReference type="InterPro" id="IPR012914">
    <property type="entry name" value="PucR_dom"/>
</dbReference>
<dbReference type="Pfam" id="PF07905">
    <property type="entry name" value="PucR"/>
    <property type="match status" value="1"/>
</dbReference>
<evidence type="ECO:0000313" key="4">
    <source>
        <dbReference type="Proteomes" id="UP000245845"/>
    </source>
</evidence>
<keyword evidence="4" id="KW-1185">Reference proteome</keyword>
<sequence length="543" mass="61499">MTVTVREALRSKAFNGCSLIAGEAGLDRPISCIDEMEVPNILPWLKKDELLITTGYAVKDDEGALLGIIQGLYDAGSSGIALKTRFIGNIPPSITELADRLEIPIIVIPPELPFIDIIHPLMKQIVDEQNMKLEFTEQMNERFLNLQIEGGSFDSICSMLGSLIQCDVLITYRNFEVISSYQASQGSMSGWIEDNGTGGVFLKDFLKDPQFCQGGSLVRLEDGGEMMACMINVKGKCRGYMYVMGRSGQLTEMMQIAVRQASVYAALEFSGKGLAEEREFHQDTGFFLDLINENTLSEDEAQKRARGHGWAVLPCRMTISDIDDFESFAEGKSEQEIQNIKDDILEEYKSVIKKKFHVFFVTNLSDRFYCLFPQSADKFQIIDLIGEICIRLKKKFMLTMTTGASNMIEQFSRFGEAHEEGKTAVEIGKKERSGRSVFFIDDLALESVFLEMGRQEYFRNFSSSLLKPLEEYDRGHESRLMETLEMLTEKAGARKETADALFLHRNTLLYRLSQIEEITGFNLNDHEVILKLTIAFKIRRFVF</sequence>
<dbReference type="Gene3D" id="1.10.10.2840">
    <property type="entry name" value="PucR C-terminal helix-turn-helix domain"/>
    <property type="match status" value="1"/>
</dbReference>
<evidence type="ECO:0000259" key="1">
    <source>
        <dbReference type="Pfam" id="PF07905"/>
    </source>
</evidence>
<gene>
    <name evidence="3" type="ORF">A8806_11023</name>
</gene>
<feature type="domain" description="PucR C-terminal helix-turn-helix" evidence="2">
    <location>
        <begin position="480"/>
        <end position="538"/>
    </location>
</feature>
<protein>
    <submittedName>
        <fullName evidence="3">Sugar diacid utilization regulator</fullName>
    </submittedName>
</protein>
<dbReference type="RefSeq" id="WP_109732217.1">
    <property type="nucleotide sequence ID" value="NZ_BAAACK010000029.1"/>
</dbReference>
<dbReference type="InterPro" id="IPR042070">
    <property type="entry name" value="PucR_C-HTH_sf"/>
</dbReference>